<feature type="transmembrane region" description="Helical" evidence="5">
    <location>
        <begin position="108"/>
        <end position="127"/>
    </location>
</feature>
<dbReference type="RefSeq" id="WP_160660286.1">
    <property type="nucleotide sequence ID" value="NZ_BAABDV010000001.1"/>
</dbReference>
<evidence type="ECO:0000313" key="8">
    <source>
        <dbReference type="Proteomes" id="UP000430272"/>
    </source>
</evidence>
<dbReference type="Pfam" id="PF13515">
    <property type="entry name" value="FUSC_2"/>
    <property type="match status" value="1"/>
</dbReference>
<evidence type="ECO:0000259" key="6">
    <source>
        <dbReference type="Pfam" id="PF13515"/>
    </source>
</evidence>
<dbReference type="OrthoDB" id="7581650at2"/>
<keyword evidence="4 5" id="KW-0472">Membrane</keyword>
<dbReference type="Proteomes" id="UP000430272">
    <property type="component" value="Unassembled WGS sequence"/>
</dbReference>
<dbReference type="InterPro" id="IPR049453">
    <property type="entry name" value="Memb_transporter_dom"/>
</dbReference>
<evidence type="ECO:0000256" key="4">
    <source>
        <dbReference type="ARBA" id="ARBA00023136"/>
    </source>
</evidence>
<keyword evidence="2 5" id="KW-0812">Transmembrane</keyword>
<organism evidence="7 8">
    <name type="scientific">Qipengyuania pelagi</name>
    <dbReference type="NCBI Taxonomy" id="994320"/>
    <lineage>
        <taxon>Bacteria</taxon>
        <taxon>Pseudomonadati</taxon>
        <taxon>Pseudomonadota</taxon>
        <taxon>Alphaproteobacteria</taxon>
        <taxon>Sphingomonadales</taxon>
        <taxon>Erythrobacteraceae</taxon>
        <taxon>Qipengyuania</taxon>
    </lineage>
</organism>
<dbReference type="EMBL" id="WTYD01000001">
    <property type="protein sequence ID" value="MXO53425.1"/>
    <property type="molecule type" value="Genomic_DNA"/>
</dbReference>
<name>A0A844Y5I0_9SPHN</name>
<keyword evidence="8" id="KW-1185">Reference proteome</keyword>
<dbReference type="GO" id="GO:0016020">
    <property type="term" value="C:membrane"/>
    <property type="evidence" value="ECO:0007669"/>
    <property type="project" value="UniProtKB-SubCell"/>
</dbReference>
<accession>A0A844Y5I0</accession>
<evidence type="ECO:0000256" key="2">
    <source>
        <dbReference type="ARBA" id="ARBA00022692"/>
    </source>
</evidence>
<dbReference type="AlphaFoldDB" id="A0A844Y5I0"/>
<evidence type="ECO:0000256" key="3">
    <source>
        <dbReference type="ARBA" id="ARBA00022989"/>
    </source>
</evidence>
<evidence type="ECO:0000256" key="1">
    <source>
        <dbReference type="ARBA" id="ARBA00004141"/>
    </source>
</evidence>
<feature type="domain" description="Integral membrane bound transporter" evidence="6">
    <location>
        <begin position="25"/>
        <end position="148"/>
    </location>
</feature>
<protein>
    <submittedName>
        <fullName evidence="7">FUSC family protein</fullName>
    </submittedName>
</protein>
<evidence type="ECO:0000256" key="5">
    <source>
        <dbReference type="SAM" id="Phobius"/>
    </source>
</evidence>
<feature type="transmembrane region" description="Helical" evidence="5">
    <location>
        <begin position="20"/>
        <end position="47"/>
    </location>
</feature>
<keyword evidence="3 5" id="KW-1133">Transmembrane helix</keyword>
<proteinExistence type="predicted"/>
<sequence length="166" mass="17319">MAVVTEDRARDLAFVLRCSGAATLSFVLAGAVALPHPVWAAISGIIVGQEKLGDTRQATIGRFFGTLVGVGIAVAIGMLGEWLGTSIIVEMTIAVALAAVAARRFPSLRVCMWTCPLVFLTGTPGTPLWEAGLFRGTEVLLGGLVGAVLHLLAELVIERTYAGSKT</sequence>
<gene>
    <name evidence="7" type="ORF">GRI47_05305</name>
</gene>
<feature type="transmembrane region" description="Helical" evidence="5">
    <location>
        <begin position="139"/>
        <end position="157"/>
    </location>
</feature>
<reference evidence="7 8" key="1">
    <citation type="submission" date="2019-12" db="EMBL/GenBank/DDBJ databases">
        <title>Genomic-based taxomic classification of the family Erythrobacteraceae.</title>
        <authorList>
            <person name="Xu L."/>
        </authorList>
    </citation>
    <scope>NUCLEOTIDE SEQUENCE [LARGE SCALE GENOMIC DNA]</scope>
    <source>
        <strain evidence="7 8">JCM 17468</strain>
    </source>
</reference>
<comment type="caution">
    <text evidence="7">The sequence shown here is derived from an EMBL/GenBank/DDBJ whole genome shotgun (WGS) entry which is preliminary data.</text>
</comment>
<evidence type="ECO:0000313" key="7">
    <source>
        <dbReference type="EMBL" id="MXO53425.1"/>
    </source>
</evidence>
<comment type="subcellular location">
    <subcellularLocation>
        <location evidence="1">Membrane</location>
        <topology evidence="1">Multi-pass membrane protein</topology>
    </subcellularLocation>
</comment>